<accession>A0A146JZ29</accession>
<evidence type="ECO:0000313" key="1">
    <source>
        <dbReference type="EMBL" id="JAP89787.1"/>
    </source>
</evidence>
<proteinExistence type="predicted"/>
<dbReference type="AlphaFoldDB" id="A0A146JZ29"/>
<sequence>FRSASVQSTYRGQDKMQQSNLIFQRSFNAVKNNVIKNTIKTISQSYFPQTKTEKGLFAMRSILSSKGFRTPQPKKTFLPHITSQHIEKRIPVQQSDPWSVVLKNQMQQQNLQNRALSAGGARRSSITVSPIKQQTVEPQKTFAQMLKQKFDPVLSFFSNDSIDESSEDHSKNSKLQVGEVQSRFQKKLTMDSISSFDTEPTPDIQLKKSNIKHDFLEINDRYQLEQDIAKYNSISECQSLIDFYTDSIDNRVSEAVVHRMKHLDMVLQNSMTIPDDQKPQIKQNVQKLFKMVQNYFIQQEAKSIIQVFKTKPPTRIQSYYELIQNAPQRMVKYDIRIPDLHPDEFANYLKELEAEIKFNIYLLQNIQRKFNERWIQIRTNQIIELEKVLLFVIQKAKNTTEFAQIVKFCDEIRKGVLFTYPGGDFVKNGQSELKRILFQEFEIVNRLMKMDQVSIKNQLALKKIINCYNDIQNHVNIDDITDHIRSELQRNVSIRKKISQSIGEIG</sequence>
<protein>
    <submittedName>
        <fullName evidence="1">Uncharacterized protein</fullName>
    </submittedName>
</protein>
<gene>
    <name evidence="1" type="ORF">TPC1_30718</name>
</gene>
<feature type="non-terminal residue" evidence="1">
    <location>
        <position position="506"/>
    </location>
</feature>
<name>A0A146JZ29_9EUKA</name>
<feature type="non-terminal residue" evidence="1">
    <location>
        <position position="1"/>
    </location>
</feature>
<organism evidence="1">
    <name type="scientific">Trepomonas sp. PC1</name>
    <dbReference type="NCBI Taxonomy" id="1076344"/>
    <lineage>
        <taxon>Eukaryota</taxon>
        <taxon>Metamonada</taxon>
        <taxon>Diplomonadida</taxon>
        <taxon>Hexamitidae</taxon>
        <taxon>Hexamitinae</taxon>
        <taxon>Trepomonas</taxon>
    </lineage>
</organism>
<reference evidence="1" key="1">
    <citation type="submission" date="2015-07" db="EMBL/GenBank/DDBJ databases">
        <title>Adaptation to a free-living lifestyle via gene acquisitions in the diplomonad Trepomonas sp. PC1.</title>
        <authorList>
            <person name="Xu F."/>
            <person name="Jerlstrom-Hultqvist J."/>
            <person name="Kolisko M."/>
            <person name="Simpson A.G.B."/>
            <person name="Roger A.J."/>
            <person name="Svard S.G."/>
            <person name="Andersson J.O."/>
        </authorList>
    </citation>
    <scope>NUCLEOTIDE SEQUENCE</scope>
    <source>
        <strain evidence="1">PC1</strain>
    </source>
</reference>
<dbReference type="EMBL" id="GDID01006819">
    <property type="protein sequence ID" value="JAP89787.1"/>
    <property type="molecule type" value="Transcribed_RNA"/>
</dbReference>